<reference evidence="4 5" key="1">
    <citation type="submission" date="2020-04" db="EMBL/GenBank/DDBJ databases">
        <title>Ramlibacter sp. G-1-2-2 isolated from soil.</title>
        <authorList>
            <person name="Dahal R.H."/>
        </authorList>
    </citation>
    <scope>NUCLEOTIDE SEQUENCE [LARGE SCALE GENOMIC DNA]</scope>
    <source>
        <strain evidence="4 5">G-1-2-2</strain>
    </source>
</reference>
<dbReference type="Proteomes" id="UP000541185">
    <property type="component" value="Unassembled WGS sequence"/>
</dbReference>
<dbReference type="InterPro" id="IPR019734">
    <property type="entry name" value="TPR_rpt"/>
</dbReference>
<dbReference type="InterPro" id="IPR011990">
    <property type="entry name" value="TPR-like_helical_dom_sf"/>
</dbReference>
<dbReference type="EMBL" id="JABBFX010000003">
    <property type="protein sequence ID" value="NML47218.1"/>
    <property type="molecule type" value="Genomic_DNA"/>
</dbReference>
<evidence type="ECO:0000313" key="4">
    <source>
        <dbReference type="EMBL" id="NML47218.1"/>
    </source>
</evidence>
<dbReference type="RefSeq" id="WP_169422285.1">
    <property type="nucleotide sequence ID" value="NZ_JABBFX010000003.1"/>
</dbReference>
<keyword evidence="5" id="KW-1185">Reference proteome</keyword>
<sequence length="411" mass="44480">MSVTLATDAAEAAARRSYGKLVAFLAARTRDVAGAEDALAEAFASALTDWPRTGVPANPEAWLLTVARRRQVDAVRGRFRAESASEHLQLLDELAEPPEDGGIPDDRLRLLLVCAHPALPANVRAPLMLQAVLGFDAAAIGSAFLVAPAAMGQRLVRAKAKIREARIAFEVPPRSHWPERLDSVLAAVYAAYAEGWSDAEGTDPRRRNLAEEALWLVRLLASLLPEEAEVLGLLALMLHAHARRHARRGPAGAYVPLAQQDVARWDLPMIEEAEALLLRASELQSPGRYQLEAALQSAHALRRHGLAPDWDAIVELYAALERMTGSPLAALNRAVALSHAQDAVAGLQALEAITEVQRLADYQPYWAARADLLARAGRGQEASKAYERAIGLEPDPAVRAFLQTRLAAVNS</sequence>
<dbReference type="InterPro" id="IPR046531">
    <property type="entry name" value="DUF6596"/>
</dbReference>
<evidence type="ECO:0000256" key="1">
    <source>
        <dbReference type="PROSITE-ProRule" id="PRU00339"/>
    </source>
</evidence>
<dbReference type="PROSITE" id="PS50005">
    <property type="entry name" value="TPR"/>
    <property type="match status" value="1"/>
</dbReference>
<dbReference type="Gene3D" id="1.25.40.10">
    <property type="entry name" value="Tetratricopeptide repeat domain"/>
    <property type="match status" value="1"/>
</dbReference>
<proteinExistence type="predicted"/>
<keyword evidence="1" id="KW-0802">TPR repeat</keyword>
<dbReference type="PANTHER" id="PTHR47756:SF2">
    <property type="entry name" value="BLL6612 PROTEIN"/>
    <property type="match status" value="1"/>
</dbReference>
<dbReference type="GO" id="GO:0006352">
    <property type="term" value="P:DNA-templated transcription initiation"/>
    <property type="evidence" value="ECO:0007669"/>
    <property type="project" value="InterPro"/>
</dbReference>
<dbReference type="GO" id="GO:0003700">
    <property type="term" value="F:DNA-binding transcription factor activity"/>
    <property type="evidence" value="ECO:0007669"/>
    <property type="project" value="InterPro"/>
</dbReference>
<feature type="repeat" description="TPR" evidence="1">
    <location>
        <begin position="363"/>
        <end position="396"/>
    </location>
</feature>
<organism evidence="4 5">
    <name type="scientific">Ramlibacter agri</name>
    <dbReference type="NCBI Taxonomy" id="2728837"/>
    <lineage>
        <taxon>Bacteria</taxon>
        <taxon>Pseudomonadati</taxon>
        <taxon>Pseudomonadota</taxon>
        <taxon>Betaproteobacteria</taxon>
        <taxon>Burkholderiales</taxon>
        <taxon>Comamonadaceae</taxon>
        <taxon>Ramlibacter</taxon>
    </lineage>
</organism>
<dbReference type="Pfam" id="PF20239">
    <property type="entry name" value="DUF6596"/>
    <property type="match status" value="1"/>
</dbReference>
<dbReference type="InterPro" id="IPR013324">
    <property type="entry name" value="RNA_pol_sigma_r3/r4-like"/>
</dbReference>
<dbReference type="PANTHER" id="PTHR47756">
    <property type="entry name" value="BLL6612 PROTEIN-RELATED"/>
    <property type="match status" value="1"/>
</dbReference>
<accession>A0A848HHQ0</accession>
<comment type="caution">
    <text evidence="4">The sequence shown here is derived from an EMBL/GenBank/DDBJ whole genome shotgun (WGS) entry which is preliminary data.</text>
</comment>
<dbReference type="InterPro" id="IPR007627">
    <property type="entry name" value="RNA_pol_sigma70_r2"/>
</dbReference>
<evidence type="ECO:0000259" key="2">
    <source>
        <dbReference type="Pfam" id="PF04542"/>
    </source>
</evidence>
<feature type="domain" description="RNA polymerase sigma-70 region 2" evidence="2">
    <location>
        <begin position="16"/>
        <end position="78"/>
    </location>
</feature>
<dbReference type="Pfam" id="PF04542">
    <property type="entry name" value="Sigma70_r2"/>
    <property type="match status" value="1"/>
</dbReference>
<dbReference type="SUPFAM" id="SSF48452">
    <property type="entry name" value="TPR-like"/>
    <property type="match status" value="1"/>
</dbReference>
<name>A0A848HHQ0_9BURK</name>
<gene>
    <name evidence="4" type="ORF">HHL11_25955</name>
</gene>
<feature type="domain" description="DUF6596" evidence="3">
    <location>
        <begin position="180"/>
        <end position="280"/>
    </location>
</feature>
<dbReference type="Gene3D" id="1.10.1740.10">
    <property type="match status" value="1"/>
</dbReference>
<evidence type="ECO:0000259" key="3">
    <source>
        <dbReference type="Pfam" id="PF20239"/>
    </source>
</evidence>
<dbReference type="SUPFAM" id="SSF88659">
    <property type="entry name" value="Sigma3 and sigma4 domains of RNA polymerase sigma factors"/>
    <property type="match status" value="1"/>
</dbReference>
<protein>
    <submittedName>
        <fullName evidence="4">RNA polymerase subunit sigma-70</fullName>
    </submittedName>
</protein>
<evidence type="ECO:0000313" key="5">
    <source>
        <dbReference type="Proteomes" id="UP000541185"/>
    </source>
</evidence>
<dbReference type="AlphaFoldDB" id="A0A848HHQ0"/>
<dbReference type="SUPFAM" id="SSF88946">
    <property type="entry name" value="Sigma2 domain of RNA polymerase sigma factors"/>
    <property type="match status" value="1"/>
</dbReference>
<dbReference type="InterPro" id="IPR013325">
    <property type="entry name" value="RNA_pol_sigma_r2"/>
</dbReference>